<dbReference type="GO" id="GO:0008726">
    <property type="term" value="F:alkanesulfonate monooxygenase activity"/>
    <property type="evidence" value="ECO:0007669"/>
    <property type="project" value="TreeGrafter"/>
</dbReference>
<dbReference type="SUPFAM" id="SSF51679">
    <property type="entry name" value="Bacterial luciferase-like"/>
    <property type="match status" value="1"/>
</dbReference>
<dbReference type="Proteomes" id="UP000321798">
    <property type="component" value="Unassembled WGS sequence"/>
</dbReference>
<dbReference type="InterPro" id="IPR036661">
    <property type="entry name" value="Luciferase-like_sf"/>
</dbReference>
<dbReference type="InterPro" id="IPR011251">
    <property type="entry name" value="Luciferase-like_dom"/>
</dbReference>
<evidence type="ECO:0000256" key="2">
    <source>
        <dbReference type="ARBA" id="ARBA00022643"/>
    </source>
</evidence>
<dbReference type="EMBL" id="BKAL01000003">
    <property type="protein sequence ID" value="GEP68437.1"/>
    <property type="molecule type" value="Genomic_DNA"/>
</dbReference>
<evidence type="ECO:0000256" key="4">
    <source>
        <dbReference type="ARBA" id="ARBA00023033"/>
    </source>
</evidence>
<evidence type="ECO:0000256" key="3">
    <source>
        <dbReference type="ARBA" id="ARBA00023002"/>
    </source>
</evidence>
<dbReference type="Gene3D" id="3.20.20.30">
    <property type="entry name" value="Luciferase-like domain"/>
    <property type="match status" value="1"/>
</dbReference>
<reference evidence="6 7" key="1">
    <citation type="submission" date="2019-07" db="EMBL/GenBank/DDBJ databases">
        <title>Whole genome shotgun sequence of Cellulomonas soli NBRC 109434.</title>
        <authorList>
            <person name="Hosoyama A."/>
            <person name="Uohara A."/>
            <person name="Ohji S."/>
            <person name="Ichikawa N."/>
        </authorList>
    </citation>
    <scope>NUCLEOTIDE SEQUENCE [LARGE SCALE GENOMIC DNA]</scope>
    <source>
        <strain evidence="6 7">NBRC 109434</strain>
    </source>
</reference>
<dbReference type="PANTHER" id="PTHR42847">
    <property type="entry name" value="ALKANESULFONATE MONOOXYGENASE"/>
    <property type="match status" value="1"/>
</dbReference>
<gene>
    <name evidence="6" type="ORF">CSO01_11520</name>
</gene>
<keyword evidence="2" id="KW-0288">FMN</keyword>
<sequence length="337" mass="36612">MTLRPSFVLPGTVHPGTDRQRTLLEIAEHLDEVSGWHAVFVPDTILALRFYESTVLLAALAARTRRIRLGVACLSTLGLRQPLVVAQQWAALDDLSGGRMTLIACPGNRTGAKHERERAAFGLEYDEKVERMLDALDLLRVASTNDRFSYHSPYLDLEDVELTPGFRQRPLPIWMVANPSPLAADDGLRRVLDRVARYGDGWLTYQVTPDLLERRLAVLQELRAARGAGGPFPVAVQVNLCVAPTREEAFTDAAAAWDLQNTRGLSFAQLLSTSAIGTPEDCAAFLESLHAAGATDVLLHPLSADPATQARRASRDVLPLLPGAPLHAPGPTAGVGR</sequence>
<evidence type="ECO:0000313" key="7">
    <source>
        <dbReference type="Proteomes" id="UP000321798"/>
    </source>
</evidence>
<evidence type="ECO:0000313" key="6">
    <source>
        <dbReference type="EMBL" id="GEP68437.1"/>
    </source>
</evidence>
<accession>A0A512PB51</accession>
<name>A0A512PB51_9CELL</name>
<dbReference type="Pfam" id="PF00296">
    <property type="entry name" value="Bac_luciferase"/>
    <property type="match status" value="1"/>
</dbReference>
<organism evidence="6 7">
    <name type="scientific">Cellulomonas soli</name>
    <dbReference type="NCBI Taxonomy" id="931535"/>
    <lineage>
        <taxon>Bacteria</taxon>
        <taxon>Bacillati</taxon>
        <taxon>Actinomycetota</taxon>
        <taxon>Actinomycetes</taxon>
        <taxon>Micrococcales</taxon>
        <taxon>Cellulomonadaceae</taxon>
        <taxon>Cellulomonas</taxon>
    </lineage>
</organism>
<protein>
    <recommendedName>
        <fullName evidence="5">Luciferase-like domain-containing protein</fullName>
    </recommendedName>
</protein>
<keyword evidence="4" id="KW-0503">Monooxygenase</keyword>
<comment type="caution">
    <text evidence="6">The sequence shown here is derived from an EMBL/GenBank/DDBJ whole genome shotgun (WGS) entry which is preliminary data.</text>
</comment>
<feature type="domain" description="Luciferase-like" evidence="5">
    <location>
        <begin position="11"/>
        <end position="295"/>
    </location>
</feature>
<dbReference type="InterPro" id="IPR050172">
    <property type="entry name" value="SsuD_RutA_monooxygenase"/>
</dbReference>
<dbReference type="GO" id="GO:0046306">
    <property type="term" value="P:alkanesulfonate catabolic process"/>
    <property type="evidence" value="ECO:0007669"/>
    <property type="project" value="TreeGrafter"/>
</dbReference>
<evidence type="ECO:0000259" key="5">
    <source>
        <dbReference type="Pfam" id="PF00296"/>
    </source>
</evidence>
<dbReference type="PANTHER" id="PTHR42847:SF4">
    <property type="entry name" value="ALKANESULFONATE MONOOXYGENASE-RELATED"/>
    <property type="match status" value="1"/>
</dbReference>
<keyword evidence="7" id="KW-1185">Reference proteome</keyword>
<keyword evidence="1" id="KW-0285">Flavoprotein</keyword>
<proteinExistence type="predicted"/>
<dbReference type="RefSeq" id="WP_179561567.1">
    <property type="nucleotide sequence ID" value="NZ_BAABBJ010000009.1"/>
</dbReference>
<dbReference type="AlphaFoldDB" id="A0A512PB51"/>
<keyword evidence="3" id="KW-0560">Oxidoreductase</keyword>
<evidence type="ECO:0000256" key="1">
    <source>
        <dbReference type="ARBA" id="ARBA00022630"/>
    </source>
</evidence>